<evidence type="ECO:0000313" key="8">
    <source>
        <dbReference type="EMBL" id="MFD2159957.1"/>
    </source>
</evidence>
<dbReference type="Proteomes" id="UP001597389">
    <property type="component" value="Unassembled WGS sequence"/>
</dbReference>
<dbReference type="InterPro" id="IPR024791">
    <property type="entry name" value="Cyt_c/ubiquinol_Oxase_su3"/>
</dbReference>
<dbReference type="InterPro" id="IPR013833">
    <property type="entry name" value="Cyt_c_oxidase_su3_a-hlx"/>
</dbReference>
<comment type="subcellular location">
    <subcellularLocation>
        <location evidence="1">Membrane</location>
        <topology evidence="1">Multi-pass membrane protein</topology>
    </subcellularLocation>
</comment>
<gene>
    <name evidence="8" type="ORF">ACFSW8_13700</name>
</gene>
<feature type="domain" description="Heme-copper oxidase subunit III family profile" evidence="7">
    <location>
        <begin position="1"/>
        <end position="569"/>
    </location>
</feature>
<feature type="transmembrane region" description="Helical" evidence="6">
    <location>
        <begin position="88"/>
        <end position="107"/>
    </location>
</feature>
<proteinExistence type="inferred from homology"/>
<keyword evidence="5 6" id="KW-0472">Membrane</keyword>
<dbReference type="Gene3D" id="1.20.120.80">
    <property type="entry name" value="Cytochrome c oxidase, subunit III, four-helix bundle"/>
    <property type="match status" value="2"/>
</dbReference>
<dbReference type="SUPFAM" id="SSF81452">
    <property type="entry name" value="Cytochrome c oxidase subunit III-like"/>
    <property type="match status" value="2"/>
</dbReference>
<name>A0ABW4ZED5_9BACT</name>
<protein>
    <submittedName>
        <fullName evidence="8">Heme-copper oxidase subunit III</fullName>
    </submittedName>
</protein>
<dbReference type="PANTHER" id="PTHR11403:SF6">
    <property type="entry name" value="NITRIC OXIDE REDUCTASE SUBUNIT E"/>
    <property type="match status" value="1"/>
</dbReference>
<feature type="transmembrane region" description="Helical" evidence="6">
    <location>
        <begin position="502"/>
        <end position="529"/>
    </location>
</feature>
<sequence>MEIPYIVNARKDTGLNNSKIAIWLFLASEVMLFGGLFSSYIFLRVFADYPWPERALPVLPGLINTFILIASSVTVVFAWAALKLRKWGMFRANMGFTILCAAVFMVFKAKEYAGKFHHHGSQTADYGWVEGHLKYDKADPTHGNAYKVQADTVNFSLDSTTGNYLATIIEQGGDKLTLADAYIVREIDGDQFTEKVLFAAGTQLTADVLADAKEYFITARTHNQKLRTQLLKDAWTQIRDTSKHPELVGFKDYDSKVKNAAADVHNTLVKKAEANNEFLLENGNMVFNADGAEFTLNTGWGRISNSTIGADTNVSLLDGTVLTGKAGDSSLHYEYVDALDFRHLVMKAEKKTLNVNALIEKSPILNIEGEGGDKIREIWEAHKVWRGFLAEDLKTQKDWLTGEGRVPTEVDLYRVTWHQMVAYGKLKEEMVAANKISADAPLKDAVTAENWMKVKDDHQPSMIYDITGITDAHKENFPKEVTIPRDQVRFDSVFSPKMNNYYAIYFTITGLHGLHVVGGAIVLGYYLFFGRKMFLSNPDWLANRVEVGGLFWHFVDLVWIFVFPIFYLM</sequence>
<feature type="transmembrane region" description="Helical" evidence="6">
    <location>
        <begin position="549"/>
        <end position="568"/>
    </location>
</feature>
<evidence type="ECO:0000256" key="6">
    <source>
        <dbReference type="SAM" id="Phobius"/>
    </source>
</evidence>
<dbReference type="EMBL" id="JBHUJB010000061">
    <property type="protein sequence ID" value="MFD2159957.1"/>
    <property type="molecule type" value="Genomic_DNA"/>
</dbReference>
<keyword evidence="3 6" id="KW-0812">Transmembrane</keyword>
<evidence type="ECO:0000256" key="5">
    <source>
        <dbReference type="ARBA" id="ARBA00023136"/>
    </source>
</evidence>
<dbReference type="InterPro" id="IPR000298">
    <property type="entry name" value="Cyt_c_oxidase-like_su3"/>
</dbReference>
<evidence type="ECO:0000259" key="7">
    <source>
        <dbReference type="PROSITE" id="PS50253"/>
    </source>
</evidence>
<dbReference type="InterPro" id="IPR035973">
    <property type="entry name" value="Cyt_c_oxidase_su3-like_sf"/>
</dbReference>
<evidence type="ECO:0000256" key="2">
    <source>
        <dbReference type="ARBA" id="ARBA00010581"/>
    </source>
</evidence>
<dbReference type="CDD" id="cd00386">
    <property type="entry name" value="Heme_Cu_Oxidase_III_like"/>
    <property type="match status" value="2"/>
</dbReference>
<evidence type="ECO:0000256" key="3">
    <source>
        <dbReference type="ARBA" id="ARBA00022692"/>
    </source>
</evidence>
<feature type="transmembrane region" description="Helical" evidence="6">
    <location>
        <begin position="55"/>
        <end position="82"/>
    </location>
</feature>
<keyword evidence="9" id="KW-1185">Reference proteome</keyword>
<organism evidence="8 9">
    <name type="scientific">Rubritalea tangerina</name>
    <dbReference type="NCBI Taxonomy" id="430798"/>
    <lineage>
        <taxon>Bacteria</taxon>
        <taxon>Pseudomonadati</taxon>
        <taxon>Verrucomicrobiota</taxon>
        <taxon>Verrucomicrobiia</taxon>
        <taxon>Verrucomicrobiales</taxon>
        <taxon>Rubritaleaceae</taxon>
        <taxon>Rubritalea</taxon>
    </lineage>
</organism>
<dbReference type="PANTHER" id="PTHR11403">
    <property type="entry name" value="CYTOCHROME C OXIDASE SUBUNIT III"/>
    <property type="match status" value="1"/>
</dbReference>
<dbReference type="PROSITE" id="PS50253">
    <property type="entry name" value="COX3"/>
    <property type="match status" value="1"/>
</dbReference>
<evidence type="ECO:0000313" key="9">
    <source>
        <dbReference type="Proteomes" id="UP001597389"/>
    </source>
</evidence>
<evidence type="ECO:0000256" key="1">
    <source>
        <dbReference type="ARBA" id="ARBA00004141"/>
    </source>
</evidence>
<keyword evidence="4 6" id="KW-1133">Transmembrane helix</keyword>
<reference evidence="9" key="1">
    <citation type="journal article" date="2019" name="Int. J. Syst. Evol. Microbiol.">
        <title>The Global Catalogue of Microorganisms (GCM) 10K type strain sequencing project: providing services to taxonomists for standard genome sequencing and annotation.</title>
        <authorList>
            <consortium name="The Broad Institute Genomics Platform"/>
            <consortium name="The Broad Institute Genome Sequencing Center for Infectious Disease"/>
            <person name="Wu L."/>
            <person name="Ma J."/>
        </authorList>
    </citation>
    <scope>NUCLEOTIDE SEQUENCE [LARGE SCALE GENOMIC DNA]</scope>
    <source>
        <strain evidence="9">CCUG 57942</strain>
    </source>
</reference>
<comment type="similarity">
    <text evidence="2">Belongs to the cytochrome c oxidase subunit 3 family.</text>
</comment>
<feature type="transmembrane region" description="Helical" evidence="6">
    <location>
        <begin position="20"/>
        <end position="43"/>
    </location>
</feature>
<evidence type="ECO:0000256" key="4">
    <source>
        <dbReference type="ARBA" id="ARBA00022989"/>
    </source>
</evidence>
<dbReference type="Pfam" id="PF00510">
    <property type="entry name" value="COX3"/>
    <property type="match status" value="2"/>
</dbReference>
<dbReference type="RefSeq" id="WP_377088913.1">
    <property type="nucleotide sequence ID" value="NZ_JBHSJL010000014.1"/>
</dbReference>
<comment type="caution">
    <text evidence="8">The sequence shown here is derived from an EMBL/GenBank/DDBJ whole genome shotgun (WGS) entry which is preliminary data.</text>
</comment>
<accession>A0ABW4ZED5</accession>